<dbReference type="InterPro" id="IPR023614">
    <property type="entry name" value="Porin_dom_sf"/>
</dbReference>
<protein>
    <recommendedName>
        <fullName evidence="5">Porin</fullName>
    </recommendedName>
</protein>
<dbReference type="Pfam" id="PF07396">
    <property type="entry name" value="Porin_O_P"/>
    <property type="match status" value="1"/>
</dbReference>
<keyword evidence="1" id="KW-0175">Coiled coil</keyword>
<evidence type="ECO:0000313" key="4">
    <source>
        <dbReference type="Proteomes" id="UP000291822"/>
    </source>
</evidence>
<evidence type="ECO:0000256" key="1">
    <source>
        <dbReference type="SAM" id="Coils"/>
    </source>
</evidence>
<accession>A0A4R0YLA0</accession>
<keyword evidence="2" id="KW-1133">Transmembrane helix</keyword>
<feature type="transmembrane region" description="Helical" evidence="2">
    <location>
        <begin position="60"/>
        <end position="78"/>
    </location>
</feature>
<gene>
    <name evidence="3" type="ORF">EZM97_33340</name>
</gene>
<dbReference type="Proteomes" id="UP000291822">
    <property type="component" value="Unassembled WGS sequence"/>
</dbReference>
<evidence type="ECO:0000256" key="2">
    <source>
        <dbReference type="SAM" id="Phobius"/>
    </source>
</evidence>
<dbReference type="AlphaFoldDB" id="A0A4R0YLA0"/>
<name>A0A4R0YLA0_9GAMM</name>
<evidence type="ECO:0000313" key="3">
    <source>
        <dbReference type="EMBL" id="TCI06373.1"/>
    </source>
</evidence>
<proteinExistence type="predicted"/>
<keyword evidence="2" id="KW-0812">Transmembrane</keyword>
<dbReference type="InterPro" id="IPR010870">
    <property type="entry name" value="Porin_O/P"/>
</dbReference>
<keyword evidence="2" id="KW-0472">Membrane</keyword>
<dbReference type="EMBL" id="SJTG01000006">
    <property type="protein sequence ID" value="TCI06373.1"/>
    <property type="molecule type" value="Genomic_DNA"/>
</dbReference>
<comment type="caution">
    <text evidence="3">The sequence shown here is derived from an EMBL/GenBank/DDBJ whole genome shotgun (WGS) entry which is preliminary data.</text>
</comment>
<dbReference type="RefSeq" id="WP_131413031.1">
    <property type="nucleotide sequence ID" value="NZ_SJTG01000006.1"/>
</dbReference>
<dbReference type="Gene3D" id="2.40.160.10">
    <property type="entry name" value="Porin"/>
    <property type="match status" value="1"/>
</dbReference>
<sequence>MSRTIWRRGIDDRCWGAPGVRSGHGHADPHIASANGCHLNSRLSYWGRSMSYFLPKRRKPGVLGLAVLGALAFAPLSVHASEAELKALINQLQQRLDAQDAKLQSQAAEIKQLHEQTDQMAALQGKPASAAAAPAQMASANPVPAGVSMNSTIPANSPAASATANAAVATASPAPAMTRANSDTSFGGYGELNYNNYVHDGSRTQADLRRFVLLLNHQFSDRLSFNSEMEWEHAVTSASDQGESEIEQAFLNYQIASGVNLKAGLFLMPFGFINQSHEPPMFYGVERNEVETRIIPSTWREGGIGLWGSTKSGFAWDVGVTTGFDVAKFDDPSAPLHAIHQELQLAKAHDLSVYGALNYQGIPGWTVGGGVFTGNSTHDNADYKANADGPDLSGIKGRVTLWDVHTRWQGHGWDLQALYTRGTIGEAAKIDASIQAFNNATQSTRPYVPGAFYGWLMQAAYTVWEHGNMTLTPFVRYERYNTQAHMPEGFAADPANADHVATMGLTFSPYPQVVCKADYQKYQDNHKNDRFNLGLGYMF</sequence>
<feature type="coiled-coil region" evidence="1">
    <location>
        <begin position="82"/>
        <end position="116"/>
    </location>
</feature>
<reference evidence="3 4" key="1">
    <citation type="submission" date="2019-02" db="EMBL/GenBank/DDBJ databases">
        <title>Dyella amyloliquefaciens sp. nov., isolated from forest soil.</title>
        <authorList>
            <person name="Gao Z.-H."/>
            <person name="Qiu L.-H."/>
        </authorList>
    </citation>
    <scope>NUCLEOTIDE SEQUENCE [LARGE SCALE GENOMIC DNA]</scope>
    <source>
        <strain evidence="3 4">KACC 12747</strain>
    </source>
</reference>
<organism evidence="3 4">
    <name type="scientific">Dyella soli</name>
    <dbReference type="NCBI Taxonomy" id="522319"/>
    <lineage>
        <taxon>Bacteria</taxon>
        <taxon>Pseudomonadati</taxon>
        <taxon>Pseudomonadota</taxon>
        <taxon>Gammaproteobacteria</taxon>
        <taxon>Lysobacterales</taxon>
        <taxon>Rhodanobacteraceae</taxon>
        <taxon>Dyella</taxon>
    </lineage>
</organism>
<dbReference type="SUPFAM" id="SSF56935">
    <property type="entry name" value="Porins"/>
    <property type="match status" value="1"/>
</dbReference>
<keyword evidence="4" id="KW-1185">Reference proteome</keyword>
<evidence type="ECO:0008006" key="5">
    <source>
        <dbReference type="Google" id="ProtNLM"/>
    </source>
</evidence>